<dbReference type="InterPro" id="IPR023577">
    <property type="entry name" value="CYTH_domain"/>
</dbReference>
<name>A0A8F1SAT0_9BACT</name>
<dbReference type="EMBL" id="CP076459">
    <property type="protein sequence ID" value="QWQ31819.1"/>
    <property type="molecule type" value="Genomic_DNA"/>
</dbReference>
<protein>
    <submittedName>
        <fullName evidence="2">CYTH domain-containing protein</fullName>
    </submittedName>
</protein>
<evidence type="ECO:0000313" key="2">
    <source>
        <dbReference type="EMBL" id="QWQ31819.1"/>
    </source>
</evidence>
<dbReference type="Gene3D" id="2.40.320.10">
    <property type="entry name" value="Hypothetical Protein Pfu-838710-001"/>
    <property type="match status" value="1"/>
</dbReference>
<evidence type="ECO:0000259" key="1">
    <source>
        <dbReference type="Pfam" id="PF01928"/>
    </source>
</evidence>
<dbReference type="Proteomes" id="UP000677117">
    <property type="component" value="Chromosome"/>
</dbReference>
<evidence type="ECO:0000313" key="3">
    <source>
        <dbReference type="Proteomes" id="UP000677117"/>
    </source>
</evidence>
<feature type="domain" description="CYTH" evidence="1">
    <location>
        <begin position="12"/>
        <end position="89"/>
    </location>
</feature>
<accession>A0A8F1SAT0</accession>
<gene>
    <name evidence="2" type="ORF">KOY49_02425</name>
</gene>
<sequence length="119" mass="13970">MLAKILKLTLIINRQDVDFMQTVECLRIRQRDNFAEITYKPPTNQHTHTENKIIIKPETNLPINPKNTTTAKQLPANLGMMKLVEVNKFPRICKCRQYETRLRSLKKKLVLKTLQNILN</sequence>
<keyword evidence="3" id="KW-1185">Reference proteome</keyword>
<dbReference type="Pfam" id="PF01928">
    <property type="entry name" value="CYTH"/>
    <property type="match status" value="1"/>
</dbReference>
<proteinExistence type="predicted"/>
<dbReference type="SUPFAM" id="SSF55154">
    <property type="entry name" value="CYTH-like phosphatases"/>
    <property type="match status" value="1"/>
</dbReference>
<dbReference type="AlphaFoldDB" id="A0A8F1SAT0"/>
<reference evidence="2" key="1">
    <citation type="submission" date="2021-06" db="EMBL/GenBank/DDBJ databases">
        <title>An adapted protocol for Saccharibacteria cultivation: two new species join this phylum of Candidate Phyla Radiations.</title>
        <authorList>
            <person name="Ibrahim A."/>
            <person name="Maatouk M."/>
            <person name="Raoult D."/>
            <person name="Bittar F."/>
        </authorList>
    </citation>
    <scope>NUCLEOTIDE SEQUENCE</scope>
    <source>
        <strain evidence="2">IHU2</strain>
    </source>
</reference>
<dbReference type="RefSeq" id="WP_232736555.1">
    <property type="nucleotide sequence ID" value="NZ_CP076459.1"/>
</dbReference>
<dbReference type="InterPro" id="IPR033469">
    <property type="entry name" value="CYTH-like_dom_sf"/>
</dbReference>
<dbReference type="KEGG" id="mvl:KOY49_02425"/>
<organism evidence="2 3">
    <name type="scientific">Candidatus Minimicrobia vallesae</name>
    <dbReference type="NCBI Taxonomy" id="2841264"/>
    <lineage>
        <taxon>Bacteria</taxon>
        <taxon>Candidatus Saccharimonadota</taxon>
        <taxon>Candidatus Saccharimonadota incertae sedis</taxon>
        <taxon>Candidatus Minimicrobia</taxon>
    </lineage>
</organism>